<dbReference type="EMBL" id="JAIVGD010000001">
    <property type="protein sequence ID" value="KAH0781563.1"/>
    <property type="molecule type" value="Genomic_DNA"/>
</dbReference>
<protein>
    <submittedName>
        <fullName evidence="1">Uncharacterized protein</fullName>
    </submittedName>
</protein>
<keyword evidence="2" id="KW-1185">Reference proteome</keyword>
<reference evidence="1 2" key="1">
    <citation type="journal article" date="2021" name="bioRxiv">
        <title>Chromosome-scale and haplotype-resolved genome assembly of a tetraploid potato cultivar.</title>
        <authorList>
            <person name="Sun H."/>
            <person name="Jiao W.-B."/>
            <person name="Krause K."/>
            <person name="Campoy J.A."/>
            <person name="Goel M."/>
            <person name="Folz-Donahue K."/>
            <person name="Kukat C."/>
            <person name="Huettel B."/>
            <person name="Schneeberger K."/>
        </authorList>
    </citation>
    <scope>NUCLEOTIDE SEQUENCE [LARGE SCALE GENOMIC DNA]</scope>
    <source>
        <strain evidence="1">SolTubOtavaFocal</strain>
        <tissue evidence="1">Leaves</tissue>
    </source>
</reference>
<evidence type="ECO:0000313" key="2">
    <source>
        <dbReference type="Proteomes" id="UP000826656"/>
    </source>
</evidence>
<dbReference type="InterPro" id="IPR004252">
    <property type="entry name" value="Probable_transposase_24"/>
</dbReference>
<evidence type="ECO:0000313" key="1">
    <source>
        <dbReference type="EMBL" id="KAH0781563.1"/>
    </source>
</evidence>
<accession>A0ABQ7WLH2</accession>
<comment type="caution">
    <text evidence="1">The sequence shown here is derived from an EMBL/GenBank/DDBJ whole genome shotgun (WGS) entry which is preliminary data.</text>
</comment>
<gene>
    <name evidence="1" type="ORF">KY290_001161</name>
</gene>
<name>A0ABQ7WLH2_SOLTU</name>
<sequence>MPHTGGFKSIATLMDEHTANGREPTRAEIFLLTHKQRVDGRPLDDDSAKAIDMINEKRSNSEGSTYQLPHRFAFQGDVYSQVLGNGRSGYVCGLGLGPTPSALWASRSFLGNILEEDSSNEIVQRLHYYPSHLKFTENTGDPKNTGLRKIGAHAEFATSCPGHRGAHYDILVYLVFLTCQCKMLTANVLFKLFYLLRLVMPFDYRFWSIISRHRSDLCLLFNVKTLPIPCLISLLNGYKVKVSNMGSLTLFPGLALYNVFFHLKDLLRPLINLLPPLVSL</sequence>
<dbReference type="Proteomes" id="UP000826656">
    <property type="component" value="Unassembled WGS sequence"/>
</dbReference>
<dbReference type="Pfam" id="PF03004">
    <property type="entry name" value="Transposase_24"/>
    <property type="match status" value="1"/>
</dbReference>
<organism evidence="1 2">
    <name type="scientific">Solanum tuberosum</name>
    <name type="common">Potato</name>
    <dbReference type="NCBI Taxonomy" id="4113"/>
    <lineage>
        <taxon>Eukaryota</taxon>
        <taxon>Viridiplantae</taxon>
        <taxon>Streptophyta</taxon>
        <taxon>Embryophyta</taxon>
        <taxon>Tracheophyta</taxon>
        <taxon>Spermatophyta</taxon>
        <taxon>Magnoliopsida</taxon>
        <taxon>eudicotyledons</taxon>
        <taxon>Gunneridae</taxon>
        <taxon>Pentapetalae</taxon>
        <taxon>asterids</taxon>
        <taxon>lamiids</taxon>
        <taxon>Solanales</taxon>
        <taxon>Solanaceae</taxon>
        <taxon>Solanoideae</taxon>
        <taxon>Solaneae</taxon>
        <taxon>Solanum</taxon>
    </lineage>
</organism>
<proteinExistence type="predicted"/>